<evidence type="ECO:0000313" key="8">
    <source>
        <dbReference type="EMBL" id="VDN09455.1"/>
    </source>
</evidence>
<reference evidence="8 9" key="1">
    <citation type="submission" date="2018-11" db="EMBL/GenBank/DDBJ databases">
        <authorList>
            <consortium name="Pathogen Informatics"/>
        </authorList>
    </citation>
    <scope>NUCLEOTIDE SEQUENCE [LARGE SCALE GENOMIC DNA]</scope>
</reference>
<evidence type="ECO:0000256" key="5">
    <source>
        <dbReference type="ARBA" id="ARBA00023136"/>
    </source>
</evidence>
<sequence>MRGCLLGIWFSILDVLSSIAIRTNACLIAFTTAFINRLVYVLYYSPTRTMQGYTNFSLSYMSADRFTAPKSNRDILNGSEYPDLRQAPWDPQPYEYLPAFWHILAIKFAFVFAFEIEDEDAKTPPEEKPPTTLPPLQFNNYEHPEYNVGLIASSSPLLPL</sequence>
<dbReference type="AlphaFoldDB" id="A0A3P7KWN3"/>
<evidence type="ECO:0000256" key="4">
    <source>
        <dbReference type="ARBA" id="ARBA00022989"/>
    </source>
</evidence>
<feature type="non-terminal residue" evidence="8">
    <location>
        <position position="160"/>
    </location>
</feature>
<dbReference type="Pfam" id="PF04547">
    <property type="entry name" value="Anoctamin"/>
    <property type="match status" value="1"/>
</dbReference>
<accession>A0A3P7KWN3</accession>
<comment type="similarity">
    <text evidence="2 6">Belongs to the anoctamin family.</text>
</comment>
<dbReference type="PANTHER" id="PTHR12308:SF84">
    <property type="entry name" value="ANOCTAMIN"/>
    <property type="match status" value="1"/>
</dbReference>
<evidence type="ECO:0000313" key="9">
    <source>
        <dbReference type="Proteomes" id="UP000281553"/>
    </source>
</evidence>
<evidence type="ECO:0000256" key="2">
    <source>
        <dbReference type="ARBA" id="ARBA00009671"/>
    </source>
</evidence>
<dbReference type="Proteomes" id="UP000281553">
    <property type="component" value="Unassembled WGS sequence"/>
</dbReference>
<feature type="domain" description="Anoctamin transmembrane" evidence="7">
    <location>
        <begin position="6"/>
        <end position="115"/>
    </location>
</feature>
<gene>
    <name evidence="8" type="ORF">DILT_LOCUS5286</name>
</gene>
<dbReference type="InterPro" id="IPR007632">
    <property type="entry name" value="Anoctamin"/>
</dbReference>
<keyword evidence="3" id="KW-0812">Transmembrane</keyword>
<dbReference type="GO" id="GO:0005254">
    <property type="term" value="F:chloride channel activity"/>
    <property type="evidence" value="ECO:0007669"/>
    <property type="project" value="TreeGrafter"/>
</dbReference>
<dbReference type="InterPro" id="IPR049452">
    <property type="entry name" value="Anoctamin_TM"/>
</dbReference>
<proteinExistence type="inferred from homology"/>
<protein>
    <recommendedName>
        <fullName evidence="6">Anoctamin</fullName>
    </recommendedName>
</protein>
<evidence type="ECO:0000259" key="7">
    <source>
        <dbReference type="Pfam" id="PF04547"/>
    </source>
</evidence>
<evidence type="ECO:0000256" key="1">
    <source>
        <dbReference type="ARBA" id="ARBA00004141"/>
    </source>
</evidence>
<keyword evidence="4" id="KW-1133">Transmembrane helix</keyword>
<keyword evidence="9" id="KW-1185">Reference proteome</keyword>
<name>A0A3P7KWN3_DIBLA</name>
<keyword evidence="5" id="KW-0472">Membrane</keyword>
<dbReference type="GO" id="GO:0005886">
    <property type="term" value="C:plasma membrane"/>
    <property type="evidence" value="ECO:0007669"/>
    <property type="project" value="TreeGrafter"/>
</dbReference>
<organism evidence="8 9">
    <name type="scientific">Dibothriocephalus latus</name>
    <name type="common">Fish tapeworm</name>
    <name type="synonym">Diphyllobothrium latum</name>
    <dbReference type="NCBI Taxonomy" id="60516"/>
    <lineage>
        <taxon>Eukaryota</taxon>
        <taxon>Metazoa</taxon>
        <taxon>Spiralia</taxon>
        <taxon>Lophotrochozoa</taxon>
        <taxon>Platyhelminthes</taxon>
        <taxon>Cestoda</taxon>
        <taxon>Eucestoda</taxon>
        <taxon>Diphyllobothriidea</taxon>
        <taxon>Diphyllobothriidae</taxon>
        <taxon>Dibothriocephalus</taxon>
    </lineage>
</organism>
<dbReference type="PANTHER" id="PTHR12308">
    <property type="entry name" value="ANOCTAMIN"/>
    <property type="match status" value="1"/>
</dbReference>
<evidence type="ECO:0000256" key="6">
    <source>
        <dbReference type="RuleBase" id="RU280814"/>
    </source>
</evidence>
<dbReference type="EMBL" id="UYRU01047095">
    <property type="protein sequence ID" value="VDN09455.1"/>
    <property type="molecule type" value="Genomic_DNA"/>
</dbReference>
<evidence type="ECO:0000256" key="3">
    <source>
        <dbReference type="ARBA" id="ARBA00022692"/>
    </source>
</evidence>
<dbReference type="OrthoDB" id="296386at2759"/>
<comment type="subcellular location">
    <subcellularLocation>
        <location evidence="1 6">Membrane</location>
        <topology evidence="1 6">Multi-pass membrane protein</topology>
    </subcellularLocation>
</comment>